<protein>
    <submittedName>
        <fullName evidence="1">Uncharacterized protein</fullName>
    </submittedName>
</protein>
<evidence type="ECO:0000313" key="2">
    <source>
        <dbReference type="Proteomes" id="UP001589733"/>
    </source>
</evidence>
<reference evidence="1 2" key="1">
    <citation type="submission" date="2024-09" db="EMBL/GenBank/DDBJ databases">
        <authorList>
            <person name="Sun Q."/>
            <person name="Mori K."/>
        </authorList>
    </citation>
    <scope>NUCLEOTIDE SEQUENCE [LARGE SCALE GENOMIC DNA]</scope>
    <source>
        <strain evidence="1 2">JCM 13503</strain>
    </source>
</reference>
<sequence length="142" mass="16296">MTDEQLLDVLGQRLICTVRDSSIDALDGALNGKYRHIYAQELRRRHDKLDKQAHTFIQDLIPYVVDDVLITILQVLDAELAKRDEDREFELSVRSGAGHWVNPSALSDGLDAEFQGQDGWIDRFSQQRRDRLSQEVNAQLGY</sequence>
<name>A0ABV6B9T3_9DEIO</name>
<proteinExistence type="predicted"/>
<dbReference type="Proteomes" id="UP001589733">
    <property type="component" value="Unassembled WGS sequence"/>
</dbReference>
<gene>
    <name evidence="1" type="ORF">ACFFLM_24705</name>
</gene>
<dbReference type="RefSeq" id="WP_380016810.1">
    <property type="nucleotide sequence ID" value="NZ_JBHLYR010000082.1"/>
</dbReference>
<accession>A0ABV6B9T3</accession>
<organism evidence="1 2">
    <name type="scientific">Deinococcus oregonensis</name>
    <dbReference type="NCBI Taxonomy" id="1805970"/>
    <lineage>
        <taxon>Bacteria</taxon>
        <taxon>Thermotogati</taxon>
        <taxon>Deinococcota</taxon>
        <taxon>Deinococci</taxon>
        <taxon>Deinococcales</taxon>
        <taxon>Deinococcaceae</taxon>
        <taxon>Deinococcus</taxon>
    </lineage>
</organism>
<keyword evidence="2" id="KW-1185">Reference proteome</keyword>
<comment type="caution">
    <text evidence="1">The sequence shown here is derived from an EMBL/GenBank/DDBJ whole genome shotgun (WGS) entry which is preliminary data.</text>
</comment>
<evidence type="ECO:0000313" key="1">
    <source>
        <dbReference type="EMBL" id="MFB9995153.1"/>
    </source>
</evidence>
<dbReference type="EMBL" id="JBHLYR010000082">
    <property type="protein sequence ID" value="MFB9995153.1"/>
    <property type="molecule type" value="Genomic_DNA"/>
</dbReference>